<sequence length="210" mass="22075">MRALRVASCIVLFAASVFVIGSGIAAIPYGENEPCIEFLTETGPGVDWVIDLVPYGTRCVQASETVRVVAPSTGEWLAWLAVITALLAVAVRWRRFASVRGLGLAAGVLGLLGLLAHQAEGGPAMMGAVVFSAPLVLAGDRLLRPEPRWPVSFLLCVTLPFVVIAVWFAPGYSGFHEVAVAAGLLAGAGVAAVVERAPVREWWRVIAASS</sequence>
<gene>
    <name evidence="2" type="ORF">OJ997_32815</name>
</gene>
<dbReference type="EMBL" id="JAPDDP010000099">
    <property type="protein sequence ID" value="MDA0185133.1"/>
    <property type="molecule type" value="Genomic_DNA"/>
</dbReference>
<protein>
    <submittedName>
        <fullName evidence="2">Uncharacterized protein</fullName>
    </submittedName>
</protein>
<feature type="transmembrane region" description="Helical" evidence="1">
    <location>
        <begin position="76"/>
        <end position="94"/>
    </location>
</feature>
<feature type="transmembrane region" description="Helical" evidence="1">
    <location>
        <begin position="150"/>
        <end position="169"/>
    </location>
</feature>
<feature type="transmembrane region" description="Helical" evidence="1">
    <location>
        <begin position="125"/>
        <end position="143"/>
    </location>
</feature>
<evidence type="ECO:0000256" key="1">
    <source>
        <dbReference type="SAM" id="Phobius"/>
    </source>
</evidence>
<comment type="caution">
    <text evidence="2">The sequence shown here is derived from an EMBL/GenBank/DDBJ whole genome shotgun (WGS) entry which is preliminary data.</text>
</comment>
<evidence type="ECO:0000313" key="2">
    <source>
        <dbReference type="EMBL" id="MDA0185133.1"/>
    </source>
</evidence>
<evidence type="ECO:0000313" key="3">
    <source>
        <dbReference type="Proteomes" id="UP001147653"/>
    </source>
</evidence>
<name>A0A9X3SBW3_9ACTN</name>
<keyword evidence="1" id="KW-0472">Membrane</keyword>
<organism evidence="2 3">
    <name type="scientific">Solirubrobacter phytolaccae</name>
    <dbReference type="NCBI Taxonomy" id="1404360"/>
    <lineage>
        <taxon>Bacteria</taxon>
        <taxon>Bacillati</taxon>
        <taxon>Actinomycetota</taxon>
        <taxon>Thermoleophilia</taxon>
        <taxon>Solirubrobacterales</taxon>
        <taxon>Solirubrobacteraceae</taxon>
        <taxon>Solirubrobacter</taxon>
    </lineage>
</organism>
<feature type="transmembrane region" description="Helical" evidence="1">
    <location>
        <begin position="175"/>
        <end position="194"/>
    </location>
</feature>
<feature type="transmembrane region" description="Helical" evidence="1">
    <location>
        <begin position="101"/>
        <end position="119"/>
    </location>
</feature>
<dbReference type="AlphaFoldDB" id="A0A9X3SBW3"/>
<keyword evidence="3" id="KW-1185">Reference proteome</keyword>
<proteinExistence type="predicted"/>
<keyword evidence="1" id="KW-1133">Transmembrane helix</keyword>
<accession>A0A9X3SBW3</accession>
<dbReference type="Proteomes" id="UP001147653">
    <property type="component" value="Unassembled WGS sequence"/>
</dbReference>
<reference evidence="2" key="1">
    <citation type="submission" date="2022-10" db="EMBL/GenBank/DDBJ databases">
        <title>The WGS of Solirubrobacter phytolaccae KCTC 29190.</title>
        <authorList>
            <person name="Jiang Z."/>
        </authorList>
    </citation>
    <scope>NUCLEOTIDE SEQUENCE</scope>
    <source>
        <strain evidence="2">KCTC 29190</strain>
    </source>
</reference>
<keyword evidence="1" id="KW-0812">Transmembrane</keyword>
<dbReference type="RefSeq" id="WP_270029615.1">
    <property type="nucleotide sequence ID" value="NZ_JAPDDP010000099.1"/>
</dbReference>